<keyword evidence="1" id="KW-1133">Transmembrane helix</keyword>
<reference evidence="2" key="1">
    <citation type="journal article" date="2014" name="Int. J. Syst. Evol. Microbiol.">
        <title>Complete genome sequence of Corynebacterium casei LMG S-19264T (=DSM 44701T), isolated from a smear-ripened cheese.</title>
        <authorList>
            <consortium name="US DOE Joint Genome Institute (JGI-PGF)"/>
            <person name="Walter F."/>
            <person name="Albersmeier A."/>
            <person name="Kalinowski J."/>
            <person name="Ruckert C."/>
        </authorList>
    </citation>
    <scope>NUCLEOTIDE SEQUENCE</scope>
    <source>
        <strain evidence="2">JCM 3131</strain>
    </source>
</reference>
<feature type="transmembrane region" description="Helical" evidence="1">
    <location>
        <begin position="117"/>
        <end position="141"/>
    </location>
</feature>
<feature type="transmembrane region" description="Helical" evidence="1">
    <location>
        <begin position="65"/>
        <end position="84"/>
    </location>
</feature>
<reference evidence="2" key="2">
    <citation type="submission" date="2020-09" db="EMBL/GenBank/DDBJ databases">
        <authorList>
            <person name="Sun Q."/>
            <person name="Ohkuma M."/>
        </authorList>
    </citation>
    <scope>NUCLEOTIDE SEQUENCE</scope>
    <source>
        <strain evidence="2">JCM 3131</strain>
    </source>
</reference>
<keyword evidence="1" id="KW-0472">Membrane</keyword>
<evidence type="ECO:0000313" key="2">
    <source>
        <dbReference type="EMBL" id="GGQ47341.1"/>
    </source>
</evidence>
<dbReference type="Proteomes" id="UP000620156">
    <property type="component" value="Unassembled WGS sequence"/>
</dbReference>
<feature type="transmembrane region" description="Helical" evidence="1">
    <location>
        <begin position="40"/>
        <end position="59"/>
    </location>
</feature>
<organism evidence="2 3">
    <name type="scientific">Streptomyces ruber</name>
    <dbReference type="NCBI Taxonomy" id="83378"/>
    <lineage>
        <taxon>Bacteria</taxon>
        <taxon>Bacillati</taxon>
        <taxon>Actinomycetota</taxon>
        <taxon>Actinomycetes</taxon>
        <taxon>Kitasatosporales</taxon>
        <taxon>Streptomycetaceae</taxon>
        <taxon>Streptomyces</taxon>
    </lineage>
</organism>
<dbReference type="AlphaFoldDB" id="A0A918BB84"/>
<protein>
    <submittedName>
        <fullName evidence="2">Uncharacterized protein</fullName>
    </submittedName>
</protein>
<dbReference type="RefSeq" id="WP_189216063.1">
    <property type="nucleotide sequence ID" value="NZ_BMQK01000002.1"/>
</dbReference>
<proteinExistence type="predicted"/>
<dbReference type="EMBL" id="BMQK01000002">
    <property type="protein sequence ID" value="GGQ47341.1"/>
    <property type="molecule type" value="Genomic_DNA"/>
</dbReference>
<sequence length="145" mass="14693">MPNGVLALGTAALCASGSVWYLPAVADVRAGADRPRSQRLAALACLVAWGTVAAVGVLLLTPVPWTGTAVTAAGLTAAAGLRVCSRRQHAREQAEERRRWAHLGPVGRAVPAPAHAAAVFVAWVLSASFLALTAAATVLLAGGPD</sequence>
<keyword evidence="1" id="KW-0812">Transmembrane</keyword>
<evidence type="ECO:0000256" key="1">
    <source>
        <dbReference type="SAM" id="Phobius"/>
    </source>
</evidence>
<gene>
    <name evidence="2" type="ORF">GCM10010145_15420</name>
</gene>
<feature type="transmembrane region" description="Helical" evidence="1">
    <location>
        <begin position="6"/>
        <end position="28"/>
    </location>
</feature>
<accession>A0A918BB84</accession>
<evidence type="ECO:0000313" key="3">
    <source>
        <dbReference type="Proteomes" id="UP000620156"/>
    </source>
</evidence>
<keyword evidence="3" id="KW-1185">Reference proteome</keyword>
<comment type="caution">
    <text evidence="2">The sequence shown here is derived from an EMBL/GenBank/DDBJ whole genome shotgun (WGS) entry which is preliminary data.</text>
</comment>
<name>A0A918BB84_9ACTN</name>